<dbReference type="SUPFAM" id="SSF56112">
    <property type="entry name" value="Protein kinase-like (PK-like)"/>
    <property type="match status" value="1"/>
</dbReference>
<feature type="compositionally biased region" description="Low complexity" evidence="9">
    <location>
        <begin position="315"/>
        <end position="328"/>
    </location>
</feature>
<reference evidence="12" key="1">
    <citation type="journal article" date="2015" name="PLoS Genet.">
        <title>Genome Sequence and Transcriptome Analyses of Chrysochromulina tobin: Metabolic Tools for Enhanced Algal Fitness in the Prominent Order Prymnesiales (Haptophyceae).</title>
        <authorList>
            <person name="Hovde B.T."/>
            <person name="Deodato C.R."/>
            <person name="Hunsperger H.M."/>
            <person name="Ryken S.A."/>
            <person name="Yost W."/>
            <person name="Jha R.K."/>
            <person name="Patterson J."/>
            <person name="Monnat R.J. Jr."/>
            <person name="Barlow S.B."/>
            <person name="Starkenburg S.R."/>
            <person name="Cattolico R.A."/>
        </authorList>
    </citation>
    <scope>NUCLEOTIDE SEQUENCE</scope>
    <source>
        <strain evidence="12">CCMP291</strain>
    </source>
</reference>
<evidence type="ECO:0000256" key="9">
    <source>
        <dbReference type="SAM" id="MobiDB-lite"/>
    </source>
</evidence>
<dbReference type="PROSITE" id="PS00108">
    <property type="entry name" value="PROTEIN_KINASE_ST"/>
    <property type="match status" value="1"/>
</dbReference>
<dbReference type="InterPro" id="IPR051131">
    <property type="entry name" value="NEK_Ser/Thr_kinase_NIMA"/>
</dbReference>
<dbReference type="Gene3D" id="1.10.510.10">
    <property type="entry name" value="Transferase(Phosphotransferase) domain 1"/>
    <property type="match status" value="1"/>
</dbReference>
<evidence type="ECO:0000256" key="6">
    <source>
        <dbReference type="ARBA" id="ARBA00022840"/>
    </source>
</evidence>
<evidence type="ECO:0000256" key="1">
    <source>
        <dbReference type="ARBA" id="ARBA00012513"/>
    </source>
</evidence>
<gene>
    <name evidence="11" type="ORF">Ctob_009758</name>
</gene>
<keyword evidence="5 11" id="KW-0418">Kinase</keyword>
<evidence type="ECO:0000313" key="11">
    <source>
        <dbReference type="EMBL" id="KOO36124.1"/>
    </source>
</evidence>
<organism evidence="11 12">
    <name type="scientific">Chrysochromulina tobinii</name>
    <dbReference type="NCBI Taxonomy" id="1460289"/>
    <lineage>
        <taxon>Eukaryota</taxon>
        <taxon>Haptista</taxon>
        <taxon>Haptophyta</taxon>
        <taxon>Prymnesiophyceae</taxon>
        <taxon>Prymnesiales</taxon>
        <taxon>Chrysochromulinaceae</taxon>
        <taxon>Chrysochromulina</taxon>
    </lineage>
</organism>
<keyword evidence="2" id="KW-0723">Serine/threonine-protein kinase</keyword>
<evidence type="ECO:0000256" key="7">
    <source>
        <dbReference type="ARBA" id="ARBA00047899"/>
    </source>
</evidence>
<comment type="catalytic activity">
    <reaction evidence="7">
        <text>L-threonyl-[protein] + ATP = O-phospho-L-threonyl-[protein] + ADP + H(+)</text>
        <dbReference type="Rhea" id="RHEA:46608"/>
        <dbReference type="Rhea" id="RHEA-COMP:11060"/>
        <dbReference type="Rhea" id="RHEA-COMP:11605"/>
        <dbReference type="ChEBI" id="CHEBI:15378"/>
        <dbReference type="ChEBI" id="CHEBI:30013"/>
        <dbReference type="ChEBI" id="CHEBI:30616"/>
        <dbReference type="ChEBI" id="CHEBI:61977"/>
        <dbReference type="ChEBI" id="CHEBI:456216"/>
        <dbReference type="EC" id="2.7.11.1"/>
    </reaction>
</comment>
<evidence type="ECO:0000256" key="5">
    <source>
        <dbReference type="ARBA" id="ARBA00022777"/>
    </source>
</evidence>
<dbReference type="PANTHER" id="PTHR44899">
    <property type="entry name" value="CAMK FAMILY PROTEIN KINASE"/>
    <property type="match status" value="1"/>
</dbReference>
<evidence type="ECO:0000256" key="8">
    <source>
        <dbReference type="ARBA" id="ARBA00048679"/>
    </source>
</evidence>
<dbReference type="InterPro" id="IPR008271">
    <property type="entry name" value="Ser/Thr_kinase_AS"/>
</dbReference>
<dbReference type="InterPro" id="IPR011009">
    <property type="entry name" value="Kinase-like_dom_sf"/>
</dbReference>
<feature type="region of interest" description="Disordered" evidence="9">
    <location>
        <begin position="285"/>
        <end position="328"/>
    </location>
</feature>
<evidence type="ECO:0000256" key="2">
    <source>
        <dbReference type="ARBA" id="ARBA00022527"/>
    </source>
</evidence>
<dbReference type="EMBL" id="JWZX01000628">
    <property type="protein sequence ID" value="KOO36124.1"/>
    <property type="molecule type" value="Genomic_DNA"/>
</dbReference>
<comment type="caution">
    <text evidence="11">The sequence shown here is derived from an EMBL/GenBank/DDBJ whole genome shotgun (WGS) entry which is preliminary data.</text>
</comment>
<dbReference type="GO" id="GO:0005524">
    <property type="term" value="F:ATP binding"/>
    <property type="evidence" value="ECO:0007669"/>
    <property type="project" value="UniProtKB-KW"/>
</dbReference>
<dbReference type="FunFam" id="1.10.510.10:FF:000571">
    <property type="entry name" value="Maternal embryonic leucine zipper kinase"/>
    <property type="match status" value="1"/>
</dbReference>
<dbReference type="PROSITE" id="PS50011">
    <property type="entry name" value="PROTEIN_KINASE_DOM"/>
    <property type="match status" value="1"/>
</dbReference>
<dbReference type="SMART" id="SM00220">
    <property type="entry name" value="S_TKc"/>
    <property type="match status" value="1"/>
</dbReference>
<name>A0A0M0KBG5_9EUKA</name>
<keyword evidence="4" id="KW-0547">Nucleotide-binding</keyword>
<protein>
    <recommendedName>
        <fullName evidence="1">non-specific serine/threonine protein kinase</fullName>
        <ecNumber evidence="1">2.7.11.1</ecNumber>
    </recommendedName>
</protein>
<evidence type="ECO:0000256" key="3">
    <source>
        <dbReference type="ARBA" id="ARBA00022679"/>
    </source>
</evidence>
<keyword evidence="6" id="KW-0067">ATP-binding</keyword>
<dbReference type="InterPro" id="IPR000719">
    <property type="entry name" value="Prot_kinase_dom"/>
</dbReference>
<sequence length="347" mass="36949">MLPTTVSKTPVVSAAESSAGAQFRELRSLGRGAQGEVVLVEHVGTGERYALKRLELSPCTSSASSAVTEVEVLCKLQHPNCTRLYGAWRASSRLHILMEYADGGSLADRVAAQRSSGGCPFDEERILDWTVQIVSALAYMHSRSVLHRDLKTGNIFLTARNLVKVGDFGISKVLEGEGTARLAKTAVGTPYYLAPELVNGEHYGLQVDVWALGVVLYELMTLRRPFEADNLPALALRILKALELNLAAMEVAGEELPVRRDEQHHPLNSPSLAFSPAAGLPPSPAAAPFSPLAEADRNRPPSSGRGLKTPPLTSPPTAVGGTAAGAAAGLSPSVSMRAARLLRSKFE</sequence>
<comment type="catalytic activity">
    <reaction evidence="8">
        <text>L-seryl-[protein] + ATP = O-phospho-L-seryl-[protein] + ADP + H(+)</text>
        <dbReference type="Rhea" id="RHEA:17989"/>
        <dbReference type="Rhea" id="RHEA-COMP:9863"/>
        <dbReference type="Rhea" id="RHEA-COMP:11604"/>
        <dbReference type="ChEBI" id="CHEBI:15378"/>
        <dbReference type="ChEBI" id="CHEBI:29999"/>
        <dbReference type="ChEBI" id="CHEBI:30616"/>
        <dbReference type="ChEBI" id="CHEBI:83421"/>
        <dbReference type="ChEBI" id="CHEBI:456216"/>
        <dbReference type="EC" id="2.7.11.1"/>
    </reaction>
</comment>
<proteinExistence type="predicted"/>
<dbReference type="Pfam" id="PF00069">
    <property type="entry name" value="Pkinase"/>
    <property type="match status" value="1"/>
</dbReference>
<dbReference type="GO" id="GO:0004674">
    <property type="term" value="F:protein serine/threonine kinase activity"/>
    <property type="evidence" value="ECO:0007669"/>
    <property type="project" value="UniProtKB-KW"/>
</dbReference>
<dbReference type="OrthoDB" id="248923at2759"/>
<evidence type="ECO:0000256" key="4">
    <source>
        <dbReference type="ARBA" id="ARBA00022741"/>
    </source>
</evidence>
<keyword evidence="3" id="KW-0808">Transferase</keyword>
<evidence type="ECO:0000259" key="10">
    <source>
        <dbReference type="PROSITE" id="PS50011"/>
    </source>
</evidence>
<dbReference type="AlphaFoldDB" id="A0A0M0KBG5"/>
<dbReference type="Proteomes" id="UP000037460">
    <property type="component" value="Unassembled WGS sequence"/>
</dbReference>
<keyword evidence="12" id="KW-1185">Reference proteome</keyword>
<evidence type="ECO:0000313" key="12">
    <source>
        <dbReference type="Proteomes" id="UP000037460"/>
    </source>
</evidence>
<dbReference type="PANTHER" id="PTHR44899:SF3">
    <property type="entry name" value="SERINE_THREONINE-PROTEIN KINASE NEK1"/>
    <property type="match status" value="1"/>
</dbReference>
<feature type="domain" description="Protein kinase" evidence="10">
    <location>
        <begin position="23"/>
        <end position="347"/>
    </location>
</feature>
<accession>A0A0M0KBG5</accession>
<dbReference type="EC" id="2.7.11.1" evidence="1"/>